<comment type="caution">
    <text evidence="1">The sequence shown here is derived from an EMBL/GenBank/DDBJ whole genome shotgun (WGS) entry which is preliminary data.</text>
</comment>
<gene>
    <name evidence="1" type="ORF">UT76_C0019G0010</name>
</gene>
<evidence type="ECO:0000313" key="2">
    <source>
        <dbReference type="Proteomes" id="UP000034215"/>
    </source>
</evidence>
<organism evidence="1 2">
    <name type="scientific">Candidatus Woesebacteria bacterium GW2011_GWB1_40_12</name>
    <dbReference type="NCBI Taxonomy" id="1618576"/>
    <lineage>
        <taxon>Bacteria</taxon>
        <taxon>Candidatus Woeseibacteriota</taxon>
    </lineage>
</organism>
<sequence>MKYEILVKVFERSIEFHSTDNGTLRWISLEIERNHSFLGNPRVLSIRGQVVQINGFSDHNHACNCATWVEGLLLNEGWTEDTKVGRPRNEKWYKKSVLKNGKS</sequence>
<protein>
    <submittedName>
        <fullName evidence="1">Uncharacterized protein</fullName>
    </submittedName>
</protein>
<accession>A0A0G0QRX5</accession>
<evidence type="ECO:0000313" key="1">
    <source>
        <dbReference type="EMBL" id="KKR42928.1"/>
    </source>
</evidence>
<name>A0A0G0QRX5_9BACT</name>
<dbReference type="EMBL" id="LBYA01000019">
    <property type="protein sequence ID" value="KKR42928.1"/>
    <property type="molecule type" value="Genomic_DNA"/>
</dbReference>
<dbReference type="AlphaFoldDB" id="A0A0G0QRX5"/>
<reference evidence="1 2" key="1">
    <citation type="journal article" date="2015" name="Nature">
        <title>rRNA introns, odd ribosomes, and small enigmatic genomes across a large radiation of phyla.</title>
        <authorList>
            <person name="Brown C.T."/>
            <person name="Hug L.A."/>
            <person name="Thomas B.C."/>
            <person name="Sharon I."/>
            <person name="Castelle C.J."/>
            <person name="Singh A."/>
            <person name="Wilkins M.J."/>
            <person name="Williams K.H."/>
            <person name="Banfield J.F."/>
        </authorList>
    </citation>
    <scope>NUCLEOTIDE SEQUENCE [LARGE SCALE GENOMIC DNA]</scope>
</reference>
<proteinExistence type="predicted"/>
<dbReference type="Proteomes" id="UP000034215">
    <property type="component" value="Unassembled WGS sequence"/>
</dbReference>